<proteinExistence type="inferred from homology"/>
<dbReference type="AlphaFoldDB" id="A0A812R7N2"/>
<evidence type="ECO:0000256" key="1">
    <source>
        <dbReference type="ARBA" id="ARBA00005173"/>
    </source>
</evidence>
<dbReference type="OrthoDB" id="441131at2759"/>
<dbReference type="GO" id="GO:0016851">
    <property type="term" value="F:magnesium chelatase activity"/>
    <property type="evidence" value="ECO:0007669"/>
    <property type="project" value="UniProtKB-UniRule"/>
</dbReference>
<evidence type="ECO:0000256" key="4">
    <source>
        <dbReference type="ARBA" id="ARBA00022598"/>
    </source>
</evidence>
<comment type="pathway">
    <text evidence="1 9">Porphyrin-containing compound metabolism; chlorophyll biosynthesis.</text>
</comment>
<dbReference type="Gene3D" id="1.10.8.80">
    <property type="entry name" value="Magnesium chelatase subunit I, C-Terminal domain"/>
    <property type="match status" value="2"/>
</dbReference>
<dbReference type="PANTHER" id="PTHR32039:SF9">
    <property type="entry name" value="MAGNESIUM-CHELATASE SUBUNIT CHLI-2, CHLOROPLASTIC"/>
    <property type="match status" value="1"/>
</dbReference>
<dbReference type="CDD" id="cd00009">
    <property type="entry name" value="AAA"/>
    <property type="match status" value="1"/>
</dbReference>
<dbReference type="InterPro" id="IPR027417">
    <property type="entry name" value="P-loop_NTPase"/>
</dbReference>
<reference evidence="12" key="1">
    <citation type="submission" date="2021-02" db="EMBL/GenBank/DDBJ databases">
        <authorList>
            <person name="Dougan E. K."/>
            <person name="Rhodes N."/>
            <person name="Thang M."/>
            <person name="Chan C."/>
        </authorList>
    </citation>
    <scope>NUCLEOTIDE SEQUENCE</scope>
</reference>
<dbReference type="PANTHER" id="PTHR32039">
    <property type="entry name" value="MAGNESIUM-CHELATASE SUBUNIT CHLI"/>
    <property type="match status" value="1"/>
</dbReference>
<comment type="similarity">
    <text evidence="2 9">Belongs to the Mg-chelatase subunits D/I family.</text>
</comment>
<gene>
    <name evidence="12" type="primary">bchI</name>
    <name evidence="12" type="ORF">SPIL2461_LOCUS10442</name>
</gene>
<keyword evidence="7 9" id="KW-0149">Chlorophyll biosynthesis</keyword>
<comment type="function">
    <text evidence="9">Involved in chlorophyll biosynthesis. Catalyzes the insertion of magnesium ion into protoporphyrin IX to yield Mg-protoporphyrin IX.</text>
</comment>
<dbReference type="InterPro" id="IPR000523">
    <property type="entry name" value="Mg_chelatse_chII-like_cat_dom"/>
</dbReference>
<evidence type="ECO:0000256" key="8">
    <source>
        <dbReference type="ARBA" id="ARBA00048693"/>
    </source>
</evidence>
<evidence type="ECO:0000256" key="7">
    <source>
        <dbReference type="ARBA" id="ARBA00023171"/>
    </source>
</evidence>
<dbReference type="Pfam" id="PF01078">
    <property type="entry name" value="Mg_chelatase"/>
    <property type="match status" value="2"/>
</dbReference>
<dbReference type="GO" id="GO:0005524">
    <property type="term" value="F:ATP binding"/>
    <property type="evidence" value="ECO:0007669"/>
    <property type="project" value="UniProtKB-UniRule"/>
</dbReference>
<feature type="domain" description="AAA+ ATPase" evidence="11">
    <location>
        <begin position="74"/>
        <end position="255"/>
    </location>
</feature>
<feature type="region of interest" description="Disordered" evidence="10">
    <location>
        <begin position="1"/>
        <end position="29"/>
    </location>
</feature>
<dbReference type="GO" id="GO:0009507">
    <property type="term" value="C:chloroplast"/>
    <property type="evidence" value="ECO:0007669"/>
    <property type="project" value="UniProtKB-SubCell"/>
</dbReference>
<keyword evidence="6 9" id="KW-0067">ATP-binding</keyword>
<name>A0A812R7N2_SYMPI</name>
<evidence type="ECO:0000313" key="12">
    <source>
        <dbReference type="EMBL" id="CAE7426106.1"/>
    </source>
</evidence>
<dbReference type="EMBL" id="CAJNIZ010019442">
    <property type="protein sequence ID" value="CAE7426106.1"/>
    <property type="molecule type" value="Genomic_DNA"/>
</dbReference>
<evidence type="ECO:0000256" key="3">
    <source>
        <dbReference type="ARBA" id="ARBA00022531"/>
    </source>
</evidence>
<comment type="caution">
    <text evidence="12">The sequence shown here is derived from an EMBL/GenBank/DDBJ whole genome shotgun (WGS) entry which is preliminary data.</text>
</comment>
<evidence type="ECO:0000313" key="13">
    <source>
        <dbReference type="Proteomes" id="UP000649617"/>
    </source>
</evidence>
<keyword evidence="9" id="KW-0150">Chloroplast</keyword>
<keyword evidence="4 9" id="KW-0436">Ligase</keyword>
<comment type="subcellular location">
    <subcellularLocation>
        <location evidence="9">Plastid</location>
        <location evidence="9">Chloroplast</location>
    </subcellularLocation>
</comment>
<dbReference type="Pfam" id="PF17863">
    <property type="entry name" value="AAA_lid_2"/>
    <property type="match status" value="2"/>
</dbReference>
<organism evidence="12 13">
    <name type="scientific">Symbiodinium pilosum</name>
    <name type="common">Dinoflagellate</name>
    <dbReference type="NCBI Taxonomy" id="2952"/>
    <lineage>
        <taxon>Eukaryota</taxon>
        <taxon>Sar</taxon>
        <taxon>Alveolata</taxon>
        <taxon>Dinophyceae</taxon>
        <taxon>Suessiales</taxon>
        <taxon>Symbiodiniaceae</taxon>
        <taxon>Symbiodinium</taxon>
    </lineage>
</organism>
<dbReference type="GO" id="GO:0015979">
    <property type="term" value="P:photosynthesis"/>
    <property type="evidence" value="ECO:0007669"/>
    <property type="project" value="UniProtKB-UniRule"/>
</dbReference>
<dbReference type="InterPro" id="IPR003593">
    <property type="entry name" value="AAA+_ATPase"/>
</dbReference>
<keyword evidence="3 9" id="KW-0602">Photosynthesis</keyword>
<evidence type="ECO:0000256" key="2">
    <source>
        <dbReference type="ARBA" id="ARBA00005799"/>
    </source>
</evidence>
<dbReference type="UniPathway" id="UPA00668"/>
<dbReference type="InterPro" id="IPR011775">
    <property type="entry name" value="Mg_chelatase_ATPase-isu"/>
</dbReference>
<keyword evidence="9" id="KW-0934">Plastid</keyword>
<comment type="catalytic activity">
    <reaction evidence="8 9">
        <text>protoporphyrin IX + Mg(2+) + ATP + H2O = Mg-protoporphyrin IX + ADP + phosphate + 3 H(+)</text>
        <dbReference type="Rhea" id="RHEA:13961"/>
        <dbReference type="ChEBI" id="CHEBI:15377"/>
        <dbReference type="ChEBI" id="CHEBI:15378"/>
        <dbReference type="ChEBI" id="CHEBI:18420"/>
        <dbReference type="ChEBI" id="CHEBI:30616"/>
        <dbReference type="ChEBI" id="CHEBI:43474"/>
        <dbReference type="ChEBI" id="CHEBI:57306"/>
        <dbReference type="ChEBI" id="CHEBI:60492"/>
        <dbReference type="ChEBI" id="CHEBI:456216"/>
        <dbReference type="EC" id="6.6.1.1"/>
    </reaction>
</comment>
<dbReference type="SUPFAM" id="SSF52540">
    <property type="entry name" value="P-loop containing nucleoside triphosphate hydrolases"/>
    <property type="match status" value="2"/>
</dbReference>
<dbReference type="GO" id="GO:0015995">
    <property type="term" value="P:chlorophyll biosynthetic process"/>
    <property type="evidence" value="ECO:0007669"/>
    <property type="project" value="UniProtKB-UniPathway"/>
</dbReference>
<keyword evidence="13" id="KW-1185">Reference proteome</keyword>
<evidence type="ECO:0000256" key="9">
    <source>
        <dbReference type="RuleBase" id="RU362087"/>
    </source>
</evidence>
<sequence>MTDATAPARRNGAAKTAGKSGTRKTTAPGQAVHGVAQPSAIAAAPPPRPVFPFPAIVGQEEMKQALLIAAVDPGIGGVLVFGDRGTGKSTTIRALAALLPPQPVIVGCPYGCAPEAPQGLCQACAPDHEGHKPKTARVPVSVVDLPLGVTEDRVVGALDLEKALAHGEKSFEPGLLARANRGFLYIDEVNLLEDHIVDLLLDVAASGENLVEREGLSVRHPARFVLVGSGNPEEGELRPQLLDRFGLSVEVGTPEDLETRIEVVRRRDAFERDPAGFAETWAKESDKLRRRLVAARRKLAEVAVPETAYRRAATLCMALGTDGLRGELVLVRAARALAALEGKREVGDAQLRRIAPSALRHRLRRDPLDEAGSGVRVDRALEERPAQTRGDAEADAAAAAVWLNAGLAAALFAVDPAGTGGIRLRAPVGPPRERWLALLKQLLPAALPLRRVPAGVGDDRLLGGLDLAATLRRGRPVAQTGLLAEADGGVLLLAMAERLSPAAAGRIAAALDSGAVTLERDGLTARLPARVGVVAEDEGLEEEAPPAVLCERLGFCLDLSGLALRDLVALPLEPETVAAARALLPRVQAEEAVLRALCAGAAALGIASLRAPLQALHAARAAAALDGRRQVGEDD</sequence>
<evidence type="ECO:0000259" key="11">
    <source>
        <dbReference type="SMART" id="SM00382"/>
    </source>
</evidence>
<protein>
    <recommendedName>
        <fullName evidence="9">Mg-protoporphyrin IX chelatase</fullName>
        <ecNumber evidence="9">6.6.1.1</ecNumber>
    </recommendedName>
</protein>
<accession>A0A812R7N2</accession>
<dbReference type="NCBIfam" id="TIGR02030">
    <property type="entry name" value="BchI-ChlI"/>
    <property type="match status" value="1"/>
</dbReference>
<feature type="non-terminal residue" evidence="12">
    <location>
        <position position="1"/>
    </location>
</feature>
<dbReference type="EC" id="6.6.1.1" evidence="9"/>
<dbReference type="SMART" id="SM00382">
    <property type="entry name" value="AAA"/>
    <property type="match status" value="1"/>
</dbReference>
<evidence type="ECO:0000256" key="10">
    <source>
        <dbReference type="SAM" id="MobiDB-lite"/>
    </source>
</evidence>
<evidence type="ECO:0000256" key="5">
    <source>
        <dbReference type="ARBA" id="ARBA00022741"/>
    </source>
</evidence>
<dbReference type="InterPro" id="IPR041628">
    <property type="entry name" value="ChlI/MoxR_AAA_lid"/>
</dbReference>
<dbReference type="Gene3D" id="3.40.50.300">
    <property type="entry name" value="P-loop containing nucleotide triphosphate hydrolases"/>
    <property type="match status" value="2"/>
</dbReference>
<evidence type="ECO:0000256" key="6">
    <source>
        <dbReference type="ARBA" id="ARBA00022840"/>
    </source>
</evidence>
<dbReference type="Proteomes" id="UP000649617">
    <property type="component" value="Unassembled WGS sequence"/>
</dbReference>
<keyword evidence="5 9" id="KW-0547">Nucleotide-binding</keyword>
<dbReference type="InterPro" id="IPR045006">
    <property type="entry name" value="CHLI-like"/>
</dbReference>